<evidence type="ECO:0000256" key="3">
    <source>
        <dbReference type="ARBA" id="ARBA00023235"/>
    </source>
</evidence>
<evidence type="ECO:0000256" key="2">
    <source>
        <dbReference type="ARBA" id="ARBA00010876"/>
    </source>
</evidence>
<keyword evidence="8" id="KW-1185">Reference proteome</keyword>
<dbReference type="Gene3D" id="3.30.2350.10">
    <property type="entry name" value="Pseudouridine synthase"/>
    <property type="match status" value="1"/>
</dbReference>
<dbReference type="PANTHER" id="PTHR21600">
    <property type="entry name" value="MITOCHONDRIAL RNA PSEUDOURIDINE SYNTHASE"/>
    <property type="match status" value="1"/>
</dbReference>
<dbReference type="Pfam" id="PF00849">
    <property type="entry name" value="PseudoU_synth_2"/>
    <property type="match status" value="1"/>
</dbReference>
<dbReference type="SUPFAM" id="SSF55120">
    <property type="entry name" value="Pseudouridine synthase"/>
    <property type="match status" value="1"/>
</dbReference>
<accession>A0ABR6TN04</accession>
<comment type="catalytic activity">
    <reaction evidence="1">
        <text>a uridine in RNA = a pseudouridine in RNA</text>
        <dbReference type="Rhea" id="RHEA:48348"/>
        <dbReference type="Rhea" id="RHEA-COMP:12068"/>
        <dbReference type="Rhea" id="RHEA-COMP:12069"/>
        <dbReference type="ChEBI" id="CHEBI:65314"/>
        <dbReference type="ChEBI" id="CHEBI:65315"/>
    </reaction>
</comment>
<dbReference type="InterPro" id="IPR006145">
    <property type="entry name" value="PsdUridine_synth_RsuA/RluA"/>
</dbReference>
<protein>
    <recommendedName>
        <fullName evidence="4">RNA pseudouridylate synthase</fullName>
    </recommendedName>
    <alternativeName>
        <fullName evidence="5">RNA-uridine isomerase</fullName>
    </alternativeName>
</protein>
<evidence type="ECO:0000313" key="7">
    <source>
        <dbReference type="EMBL" id="MBC2576700.1"/>
    </source>
</evidence>
<dbReference type="EMBL" id="JABGBW010000010">
    <property type="protein sequence ID" value="MBC2576700.1"/>
    <property type="molecule type" value="Genomic_DNA"/>
</dbReference>
<dbReference type="RefSeq" id="WP_185624718.1">
    <property type="nucleotide sequence ID" value="NZ_JABGBW010000010.1"/>
</dbReference>
<evidence type="ECO:0000259" key="6">
    <source>
        <dbReference type="Pfam" id="PF00849"/>
    </source>
</evidence>
<name>A0ABR6TN04_9FIRM</name>
<evidence type="ECO:0000256" key="5">
    <source>
        <dbReference type="ARBA" id="ARBA00033164"/>
    </source>
</evidence>
<comment type="caution">
    <text evidence="7">The sequence shown here is derived from an EMBL/GenBank/DDBJ whole genome shotgun (WGS) entry which is preliminary data.</text>
</comment>
<sequence length="230" mass="26675">MGRKINMKLRVIYEDNHLLVVEKIPNILSQADNTNDIDMLSICKNYIKEKYNKPGNVYLGLVHRLDRPVGGVMVFAKTSKAASRLSDQVRTRKMKKTYRAVVNGVCDKSGVYMDYLIKNKRTNMVRVVDKNNKESKQAKLSYSLISTQKYKDNFYSLVEINLHTGRPHQIRVQFSSRGHALFGDQRYSNYAKIGEQIALWSTKLELIHPTTKEEMCFVTEMPNTFPWNLF</sequence>
<evidence type="ECO:0000256" key="1">
    <source>
        <dbReference type="ARBA" id="ARBA00000073"/>
    </source>
</evidence>
<proteinExistence type="inferred from homology"/>
<evidence type="ECO:0000256" key="4">
    <source>
        <dbReference type="ARBA" id="ARBA00031870"/>
    </source>
</evidence>
<feature type="domain" description="Pseudouridine synthase RsuA/RluA-like" evidence="6">
    <location>
        <begin position="17"/>
        <end position="176"/>
    </location>
</feature>
<organism evidence="7 8">
    <name type="scientific">Peptostreptococcus canis</name>
    <dbReference type="NCBI Taxonomy" id="1159213"/>
    <lineage>
        <taxon>Bacteria</taxon>
        <taxon>Bacillati</taxon>
        <taxon>Bacillota</taxon>
        <taxon>Clostridia</taxon>
        <taxon>Peptostreptococcales</taxon>
        <taxon>Peptostreptococcaceae</taxon>
        <taxon>Peptostreptococcus</taxon>
    </lineage>
</organism>
<comment type="similarity">
    <text evidence="2">Belongs to the pseudouridine synthase RluA family.</text>
</comment>
<dbReference type="PANTHER" id="PTHR21600:SF83">
    <property type="entry name" value="PSEUDOURIDYLATE SYNTHASE RPUSD4, MITOCHONDRIAL"/>
    <property type="match status" value="1"/>
</dbReference>
<gene>
    <name evidence="7" type="ORF">HLB29_08415</name>
</gene>
<reference evidence="7 8" key="1">
    <citation type="submission" date="2020-05" db="EMBL/GenBank/DDBJ databases">
        <title>Draft genome of xy-202 and genomic insight in genome of the genus Peptostreptococcus.</title>
        <authorList>
            <person name="Zhang Z."/>
        </authorList>
    </citation>
    <scope>NUCLEOTIDE SEQUENCE [LARGE SCALE GENOMIC DNA]</scope>
    <source>
        <strain evidence="7 8">DSM 27025</strain>
    </source>
</reference>
<dbReference type="InterPro" id="IPR020103">
    <property type="entry name" value="PsdUridine_synth_cat_dom_sf"/>
</dbReference>
<keyword evidence="3" id="KW-0413">Isomerase</keyword>
<dbReference type="InterPro" id="IPR050188">
    <property type="entry name" value="RluA_PseudoU_synthase"/>
</dbReference>
<evidence type="ECO:0000313" key="8">
    <source>
        <dbReference type="Proteomes" id="UP000713904"/>
    </source>
</evidence>
<dbReference type="Proteomes" id="UP000713904">
    <property type="component" value="Unassembled WGS sequence"/>
</dbReference>
<dbReference type="CDD" id="cd02869">
    <property type="entry name" value="PseudoU_synth_RluA_like"/>
    <property type="match status" value="1"/>
</dbReference>